<keyword evidence="2" id="KW-1185">Reference proteome</keyword>
<dbReference type="RefSeq" id="WP_203659907.1">
    <property type="nucleotide sequence ID" value="NZ_BAAAZM010000007.1"/>
</dbReference>
<evidence type="ECO:0000313" key="1">
    <source>
        <dbReference type="EMBL" id="GID13157.1"/>
    </source>
</evidence>
<dbReference type="Proteomes" id="UP000612808">
    <property type="component" value="Unassembled WGS sequence"/>
</dbReference>
<sequence>MDLVPDSVGRNDDGFAFRNTVPAQGPVNGAAHHRAQDAAAAEEVAERVATDPAIAEHPLVQGLLVELPARGSALPDGWLDRWLEAARACMELLYADRAR</sequence>
<gene>
    <name evidence="1" type="ORF">Aru02nite_40460</name>
</gene>
<dbReference type="AlphaFoldDB" id="A0A8J3J703"/>
<evidence type="ECO:0000313" key="2">
    <source>
        <dbReference type="Proteomes" id="UP000612808"/>
    </source>
</evidence>
<accession>A0A8J3J703</accession>
<comment type="caution">
    <text evidence="1">The sequence shown here is derived from an EMBL/GenBank/DDBJ whole genome shotgun (WGS) entry which is preliminary data.</text>
</comment>
<name>A0A8J3J703_9ACTN</name>
<organism evidence="1 2">
    <name type="scientific">Actinocatenispora rupis</name>
    <dbReference type="NCBI Taxonomy" id="519421"/>
    <lineage>
        <taxon>Bacteria</taxon>
        <taxon>Bacillati</taxon>
        <taxon>Actinomycetota</taxon>
        <taxon>Actinomycetes</taxon>
        <taxon>Micromonosporales</taxon>
        <taxon>Micromonosporaceae</taxon>
        <taxon>Actinocatenispora</taxon>
    </lineage>
</organism>
<protein>
    <submittedName>
        <fullName evidence="1">Uncharacterized protein</fullName>
    </submittedName>
</protein>
<dbReference type="EMBL" id="BOMB01000023">
    <property type="protein sequence ID" value="GID13157.1"/>
    <property type="molecule type" value="Genomic_DNA"/>
</dbReference>
<proteinExistence type="predicted"/>
<reference evidence="1" key="1">
    <citation type="submission" date="2021-01" db="EMBL/GenBank/DDBJ databases">
        <title>Whole genome shotgun sequence of Actinocatenispora rupis NBRC 107355.</title>
        <authorList>
            <person name="Komaki H."/>
            <person name="Tamura T."/>
        </authorList>
    </citation>
    <scope>NUCLEOTIDE SEQUENCE</scope>
    <source>
        <strain evidence="1">NBRC 107355</strain>
    </source>
</reference>